<dbReference type="GO" id="GO:0060090">
    <property type="term" value="F:molecular adaptor activity"/>
    <property type="evidence" value="ECO:0007669"/>
    <property type="project" value="TreeGrafter"/>
</dbReference>
<reference evidence="3 4" key="1">
    <citation type="submission" date="2019-12" db="EMBL/GenBank/DDBJ databases">
        <authorList>
            <person name="Floudas D."/>
            <person name="Bentzer J."/>
            <person name="Ahren D."/>
            <person name="Johansson T."/>
            <person name="Persson P."/>
            <person name="Tunlid A."/>
        </authorList>
    </citation>
    <scope>NUCLEOTIDE SEQUENCE [LARGE SCALE GENOMIC DNA]</scope>
    <source>
        <strain evidence="3 4">CBS 102.39</strain>
    </source>
</reference>
<protein>
    <submittedName>
        <fullName evidence="3">Uncharacterized protein</fullName>
    </submittedName>
</protein>
<gene>
    <name evidence="3" type="ORF">D9613_002768</name>
</gene>
<dbReference type="EMBL" id="JAACJL010000044">
    <property type="protein sequence ID" value="KAF4614920.1"/>
    <property type="molecule type" value="Genomic_DNA"/>
</dbReference>
<dbReference type="Gene3D" id="1.25.40.10">
    <property type="entry name" value="Tetratricopeptide repeat domain"/>
    <property type="match status" value="1"/>
</dbReference>
<proteinExistence type="predicted"/>
<organism evidence="3 4">
    <name type="scientific">Agrocybe pediades</name>
    <dbReference type="NCBI Taxonomy" id="84607"/>
    <lineage>
        <taxon>Eukaryota</taxon>
        <taxon>Fungi</taxon>
        <taxon>Dikarya</taxon>
        <taxon>Basidiomycota</taxon>
        <taxon>Agaricomycotina</taxon>
        <taxon>Agaricomycetes</taxon>
        <taxon>Agaricomycetidae</taxon>
        <taxon>Agaricales</taxon>
        <taxon>Agaricineae</taxon>
        <taxon>Strophariaceae</taxon>
        <taxon>Agrocybe</taxon>
    </lineage>
</organism>
<keyword evidence="1" id="KW-0677">Repeat</keyword>
<dbReference type="Proteomes" id="UP000521872">
    <property type="component" value="Unassembled WGS sequence"/>
</dbReference>
<dbReference type="SUPFAM" id="SSF48452">
    <property type="entry name" value="TPR-like"/>
    <property type="match status" value="1"/>
</dbReference>
<dbReference type="PANTHER" id="PTHR45831:SF2">
    <property type="entry name" value="LD24721P"/>
    <property type="match status" value="1"/>
</dbReference>
<sequence>MMLLKHWKLASWRELLDKIPPNPVTGKVEMMDVLKFVESHPDKMEKFMAQSAESERGKPKVDLANYDYQALASTIVPSSFWVIQLTHVGFFDRNGNEVDPAQAHSSSGIEPAFMIYCYDEKNMYRLAEQCLGLPDSTRVLKSIKQAIADPVPPLKPSLPLFLIVSIKFAAHAEVLKPFLDSLPAPFHWRFETAQEAEIVDDGVHELNKKGVKIGMELAEKEKASGNKAFAKKDRKAAIEAYSAAVGHTTDVLSQKPDIKEQEKATKLRAVCLANRAAAQLLPGDDMNAKSALEDGKAAETLDPSYAKAYARQAAASEALGNITEAQDAIARALRRKDLENDSALVDRFLSLLVGGDVAPLNGTALRQWFEADSSRKERIKDIGGELKRRLEAL</sequence>
<dbReference type="InterPro" id="IPR011990">
    <property type="entry name" value="TPR-like_helical_dom_sf"/>
</dbReference>
<accession>A0A8H4QQH5</accession>
<comment type="caution">
    <text evidence="3">The sequence shown here is derived from an EMBL/GenBank/DDBJ whole genome shotgun (WGS) entry which is preliminary data.</text>
</comment>
<dbReference type="InterPro" id="IPR047150">
    <property type="entry name" value="SGT"/>
</dbReference>
<keyword evidence="4" id="KW-1185">Reference proteome</keyword>
<evidence type="ECO:0000256" key="1">
    <source>
        <dbReference type="ARBA" id="ARBA00022737"/>
    </source>
</evidence>
<evidence type="ECO:0000313" key="4">
    <source>
        <dbReference type="Proteomes" id="UP000521872"/>
    </source>
</evidence>
<dbReference type="PANTHER" id="PTHR45831">
    <property type="entry name" value="LD24721P"/>
    <property type="match status" value="1"/>
</dbReference>
<dbReference type="GO" id="GO:0016020">
    <property type="term" value="C:membrane"/>
    <property type="evidence" value="ECO:0007669"/>
    <property type="project" value="TreeGrafter"/>
</dbReference>
<dbReference type="GO" id="GO:0072380">
    <property type="term" value="C:TRC complex"/>
    <property type="evidence" value="ECO:0007669"/>
    <property type="project" value="TreeGrafter"/>
</dbReference>
<evidence type="ECO:0000256" key="2">
    <source>
        <dbReference type="ARBA" id="ARBA00022803"/>
    </source>
</evidence>
<dbReference type="AlphaFoldDB" id="A0A8H4QQH5"/>
<keyword evidence="2" id="KW-0802">TPR repeat</keyword>
<dbReference type="GO" id="GO:0006620">
    <property type="term" value="P:post-translational protein targeting to endoplasmic reticulum membrane"/>
    <property type="evidence" value="ECO:0007669"/>
    <property type="project" value="TreeGrafter"/>
</dbReference>
<evidence type="ECO:0000313" key="3">
    <source>
        <dbReference type="EMBL" id="KAF4614920.1"/>
    </source>
</evidence>
<name>A0A8H4QQH5_9AGAR</name>